<dbReference type="AlphaFoldDB" id="T1KX82"/>
<dbReference type="Proteomes" id="UP000015104">
    <property type="component" value="Unassembled WGS sequence"/>
</dbReference>
<protein>
    <submittedName>
        <fullName evidence="1">Uncharacterized protein</fullName>
    </submittedName>
</protein>
<evidence type="ECO:0000313" key="1">
    <source>
        <dbReference type="EnsemblMetazoa" id="tetur25g01460.1"/>
    </source>
</evidence>
<evidence type="ECO:0000313" key="2">
    <source>
        <dbReference type="Proteomes" id="UP000015104"/>
    </source>
</evidence>
<sequence length="32" mass="3477">MILSIVINGCHTGQTDGYHSGLDRLSTFKIQA</sequence>
<reference evidence="1" key="2">
    <citation type="submission" date="2015-06" db="UniProtKB">
        <authorList>
            <consortium name="EnsemblMetazoa"/>
        </authorList>
    </citation>
    <scope>IDENTIFICATION</scope>
</reference>
<dbReference type="HOGENOM" id="CLU_3392835_0_0_1"/>
<accession>T1KX82</accession>
<keyword evidence="2" id="KW-1185">Reference proteome</keyword>
<proteinExistence type="predicted"/>
<reference evidence="2" key="1">
    <citation type="submission" date="2011-08" db="EMBL/GenBank/DDBJ databases">
        <authorList>
            <person name="Rombauts S."/>
        </authorList>
    </citation>
    <scope>NUCLEOTIDE SEQUENCE</scope>
    <source>
        <strain evidence="2">London</strain>
    </source>
</reference>
<dbReference type="EnsemblMetazoa" id="tetur25g01460.1">
    <property type="protein sequence ID" value="tetur25g01460.1"/>
    <property type="gene ID" value="tetur25g01460"/>
</dbReference>
<organism evidence="1 2">
    <name type="scientific">Tetranychus urticae</name>
    <name type="common">Two-spotted spider mite</name>
    <dbReference type="NCBI Taxonomy" id="32264"/>
    <lineage>
        <taxon>Eukaryota</taxon>
        <taxon>Metazoa</taxon>
        <taxon>Ecdysozoa</taxon>
        <taxon>Arthropoda</taxon>
        <taxon>Chelicerata</taxon>
        <taxon>Arachnida</taxon>
        <taxon>Acari</taxon>
        <taxon>Acariformes</taxon>
        <taxon>Trombidiformes</taxon>
        <taxon>Prostigmata</taxon>
        <taxon>Eleutherengona</taxon>
        <taxon>Raphignathae</taxon>
        <taxon>Tetranychoidea</taxon>
        <taxon>Tetranychidae</taxon>
        <taxon>Tetranychus</taxon>
    </lineage>
</organism>
<name>T1KX82_TETUR</name>
<dbReference type="EMBL" id="CAEY01000676">
    <property type="status" value="NOT_ANNOTATED_CDS"/>
    <property type="molecule type" value="Genomic_DNA"/>
</dbReference>